<gene>
    <name evidence="3" type="ORF">Ae201684_008425</name>
</gene>
<dbReference type="SUPFAM" id="SSF54001">
    <property type="entry name" value="Cysteine proteinases"/>
    <property type="match status" value="1"/>
</dbReference>
<dbReference type="Gene3D" id="3.90.1720.10">
    <property type="entry name" value="endopeptidase domain like (from Nostoc punctiforme)"/>
    <property type="match status" value="1"/>
</dbReference>
<feature type="chain" id="PRO_5026030412" description="Peptidase C51 domain-containing protein" evidence="1">
    <location>
        <begin position="27"/>
        <end position="236"/>
    </location>
</feature>
<organism evidence="3 4">
    <name type="scientific">Aphanomyces euteiches</name>
    <dbReference type="NCBI Taxonomy" id="100861"/>
    <lineage>
        <taxon>Eukaryota</taxon>
        <taxon>Sar</taxon>
        <taxon>Stramenopiles</taxon>
        <taxon>Oomycota</taxon>
        <taxon>Saprolegniomycetes</taxon>
        <taxon>Saprolegniales</taxon>
        <taxon>Verrucalvaceae</taxon>
        <taxon>Aphanomyces</taxon>
    </lineage>
</organism>
<dbReference type="InterPro" id="IPR038765">
    <property type="entry name" value="Papain-like_cys_pep_sf"/>
</dbReference>
<sequence length="236" mass="26226">MARLDVSKLGVLLRLVLCVTVAVVTTNETTPAPWGTVIGVTSGVKVFSNDNPPPTDSYNFYPDDTDETNGTFTGLRWQCVELARRYLLVTQGVVFESVDDAVGIFSLREVINVTTDKRLPLDIYPQGSPVPPKVGSLVIWDRPGYYTPYDHVAVVINIQDTFIDVAEENLEKTSTGNHRLTIPAVFEFRVLRQLFMLSHATTSPTSLRSFLAGLPLLLARPVNERLCLLSIYLVDR</sequence>
<evidence type="ECO:0000313" key="4">
    <source>
        <dbReference type="Proteomes" id="UP000481153"/>
    </source>
</evidence>
<dbReference type="AlphaFoldDB" id="A0A6G0X4P4"/>
<reference evidence="3 4" key="1">
    <citation type="submission" date="2019-07" db="EMBL/GenBank/DDBJ databases">
        <title>Genomics analysis of Aphanomyces spp. identifies a new class of oomycete effector associated with host adaptation.</title>
        <authorList>
            <person name="Gaulin E."/>
        </authorList>
    </citation>
    <scope>NUCLEOTIDE SEQUENCE [LARGE SCALE GENOMIC DNA]</scope>
    <source>
        <strain evidence="3 4">ATCC 201684</strain>
    </source>
</reference>
<dbReference type="InterPro" id="IPR007921">
    <property type="entry name" value="CHAP_dom"/>
</dbReference>
<dbReference type="PANTHER" id="PTHR30094">
    <property type="entry name" value="BIFUNCTIONAL GLUTATHIONYLSPERMIDINE SYNTHETASE/AMIDASE-RELATED"/>
    <property type="match status" value="1"/>
</dbReference>
<keyword evidence="1" id="KW-0732">Signal</keyword>
<evidence type="ECO:0000313" key="3">
    <source>
        <dbReference type="EMBL" id="KAF0734948.1"/>
    </source>
</evidence>
<protein>
    <recommendedName>
        <fullName evidence="2">Peptidase C51 domain-containing protein</fullName>
    </recommendedName>
</protein>
<dbReference type="Pfam" id="PF05257">
    <property type="entry name" value="CHAP"/>
    <property type="match status" value="1"/>
</dbReference>
<dbReference type="PANTHER" id="PTHR30094:SF0">
    <property type="entry name" value="BIFUNCTIONAL GLUTATHIONYLSPERMIDINE SYNTHETASE_AMIDASE-RELATED"/>
    <property type="match status" value="1"/>
</dbReference>
<proteinExistence type="predicted"/>
<name>A0A6G0X4P4_9STRA</name>
<dbReference type="Proteomes" id="UP000481153">
    <property type="component" value="Unassembled WGS sequence"/>
</dbReference>
<accession>A0A6G0X4P4</accession>
<comment type="caution">
    <text evidence="3">The sequence shown here is derived from an EMBL/GenBank/DDBJ whole genome shotgun (WGS) entry which is preliminary data.</text>
</comment>
<feature type="signal peptide" evidence="1">
    <location>
        <begin position="1"/>
        <end position="26"/>
    </location>
</feature>
<dbReference type="GO" id="GO:0016874">
    <property type="term" value="F:ligase activity"/>
    <property type="evidence" value="ECO:0007669"/>
    <property type="project" value="TreeGrafter"/>
</dbReference>
<keyword evidence="4" id="KW-1185">Reference proteome</keyword>
<evidence type="ECO:0000259" key="2">
    <source>
        <dbReference type="PROSITE" id="PS50911"/>
    </source>
</evidence>
<evidence type="ECO:0000256" key="1">
    <source>
        <dbReference type="SAM" id="SignalP"/>
    </source>
</evidence>
<dbReference type="EMBL" id="VJMJ01000102">
    <property type="protein sequence ID" value="KAF0734948.1"/>
    <property type="molecule type" value="Genomic_DNA"/>
</dbReference>
<dbReference type="VEuPathDB" id="FungiDB:AeMF1_000158"/>
<dbReference type="InterPro" id="IPR051705">
    <property type="entry name" value="Gsp_Synthetase/Amidase"/>
</dbReference>
<dbReference type="PROSITE" id="PS50911">
    <property type="entry name" value="CHAP"/>
    <property type="match status" value="1"/>
</dbReference>
<feature type="domain" description="Peptidase C51" evidence="2">
    <location>
        <begin position="54"/>
        <end position="197"/>
    </location>
</feature>